<reference evidence="2 3" key="1">
    <citation type="submission" date="2021-06" db="EMBL/GenBank/DDBJ databases">
        <authorList>
            <person name="Palmer J.M."/>
        </authorList>
    </citation>
    <scope>NUCLEOTIDE SEQUENCE [LARGE SCALE GENOMIC DNA]</scope>
    <source>
        <strain evidence="2 3">GA_2019</strain>
        <tissue evidence="2">Muscle</tissue>
    </source>
</reference>
<dbReference type="EMBL" id="JAHRIO010060516">
    <property type="protein sequence ID" value="MEQ2178017.1"/>
    <property type="molecule type" value="Genomic_DNA"/>
</dbReference>
<feature type="non-terminal residue" evidence="2">
    <location>
        <position position="1"/>
    </location>
</feature>
<keyword evidence="3" id="KW-1185">Reference proteome</keyword>
<evidence type="ECO:0000313" key="3">
    <source>
        <dbReference type="Proteomes" id="UP001476798"/>
    </source>
</evidence>
<name>A0ABV0P5D5_9TELE</name>
<sequence length="75" mass="7988">DDLSQGDLGTLANVVTSLAHLNKTRELSDSGNDAMEAETLSNGDGPMTDIQGDDQTASDITRFHLELGAYFIAFV</sequence>
<evidence type="ECO:0000313" key="2">
    <source>
        <dbReference type="EMBL" id="MEQ2178017.1"/>
    </source>
</evidence>
<feature type="region of interest" description="Disordered" evidence="1">
    <location>
        <begin position="26"/>
        <end position="54"/>
    </location>
</feature>
<proteinExistence type="predicted"/>
<gene>
    <name evidence="2" type="ORF">GOODEAATRI_009644</name>
</gene>
<dbReference type="Proteomes" id="UP001476798">
    <property type="component" value="Unassembled WGS sequence"/>
</dbReference>
<protein>
    <submittedName>
        <fullName evidence="2">Uncharacterized protein</fullName>
    </submittedName>
</protein>
<accession>A0ABV0P5D5</accession>
<organism evidence="2 3">
    <name type="scientific">Goodea atripinnis</name>
    <dbReference type="NCBI Taxonomy" id="208336"/>
    <lineage>
        <taxon>Eukaryota</taxon>
        <taxon>Metazoa</taxon>
        <taxon>Chordata</taxon>
        <taxon>Craniata</taxon>
        <taxon>Vertebrata</taxon>
        <taxon>Euteleostomi</taxon>
        <taxon>Actinopterygii</taxon>
        <taxon>Neopterygii</taxon>
        <taxon>Teleostei</taxon>
        <taxon>Neoteleostei</taxon>
        <taxon>Acanthomorphata</taxon>
        <taxon>Ovalentaria</taxon>
        <taxon>Atherinomorphae</taxon>
        <taxon>Cyprinodontiformes</taxon>
        <taxon>Goodeidae</taxon>
        <taxon>Goodea</taxon>
    </lineage>
</organism>
<evidence type="ECO:0000256" key="1">
    <source>
        <dbReference type="SAM" id="MobiDB-lite"/>
    </source>
</evidence>
<comment type="caution">
    <text evidence="2">The sequence shown here is derived from an EMBL/GenBank/DDBJ whole genome shotgun (WGS) entry which is preliminary data.</text>
</comment>